<accession>X0TFV6</accession>
<reference evidence="2" key="1">
    <citation type="journal article" date="2014" name="Front. Microbiol.">
        <title>High frequency of phylogenetically diverse reductive dehalogenase-homologous genes in deep subseafloor sedimentary metagenomes.</title>
        <authorList>
            <person name="Kawai M."/>
            <person name="Futagami T."/>
            <person name="Toyoda A."/>
            <person name="Takaki Y."/>
            <person name="Nishi S."/>
            <person name="Hori S."/>
            <person name="Arai W."/>
            <person name="Tsubouchi T."/>
            <person name="Morono Y."/>
            <person name="Uchiyama I."/>
            <person name="Ito T."/>
            <person name="Fujiyama A."/>
            <person name="Inagaki F."/>
            <person name="Takami H."/>
        </authorList>
    </citation>
    <scope>NUCLEOTIDE SEQUENCE</scope>
    <source>
        <strain evidence="2">Expedition CK06-06</strain>
    </source>
</reference>
<dbReference type="EMBL" id="BARS01018906">
    <property type="protein sequence ID" value="GAF86211.1"/>
    <property type="molecule type" value="Genomic_DNA"/>
</dbReference>
<organism evidence="2">
    <name type="scientific">marine sediment metagenome</name>
    <dbReference type="NCBI Taxonomy" id="412755"/>
    <lineage>
        <taxon>unclassified sequences</taxon>
        <taxon>metagenomes</taxon>
        <taxon>ecological metagenomes</taxon>
    </lineage>
</organism>
<evidence type="ECO:0000313" key="2">
    <source>
        <dbReference type="EMBL" id="GAF86211.1"/>
    </source>
</evidence>
<feature type="non-terminal residue" evidence="2">
    <location>
        <position position="212"/>
    </location>
</feature>
<protein>
    <submittedName>
        <fullName evidence="2">Uncharacterized protein</fullName>
    </submittedName>
</protein>
<sequence>MPDKYTQDPDTSGDDPLKKPEEPELEPAPVPEFVTKEDFANLAGKIETLSLQAGNWGQPQAPAAPTGPSVEQQITTVDEHLVKLDTQMDTAIAEGQPVSSIQRKREELIQHKMDLKYNTKIEELQSFGVFAIDQLTDKVVAKDMPMLQYPEVKDAYEKAIATMSPDQRMNPEVRMTAYSYACGANMDLIFDKKFEEKIRADAEVTTQAPVGK</sequence>
<evidence type="ECO:0000256" key="1">
    <source>
        <dbReference type="SAM" id="MobiDB-lite"/>
    </source>
</evidence>
<proteinExistence type="predicted"/>
<feature type="region of interest" description="Disordered" evidence="1">
    <location>
        <begin position="1"/>
        <end position="32"/>
    </location>
</feature>
<name>X0TFV6_9ZZZZ</name>
<dbReference type="AlphaFoldDB" id="X0TFV6"/>
<gene>
    <name evidence="2" type="ORF">S01H1_30692</name>
</gene>
<comment type="caution">
    <text evidence="2">The sequence shown here is derived from an EMBL/GenBank/DDBJ whole genome shotgun (WGS) entry which is preliminary data.</text>
</comment>